<accession>A0A5M3VZL3</accession>
<dbReference type="SUPFAM" id="SSF51658">
    <property type="entry name" value="Xylose isomerase-like"/>
    <property type="match status" value="1"/>
</dbReference>
<dbReference type="GO" id="GO:0016853">
    <property type="term" value="F:isomerase activity"/>
    <property type="evidence" value="ECO:0007669"/>
    <property type="project" value="UniProtKB-KW"/>
</dbReference>
<feature type="domain" description="Xylose isomerase-like TIM barrel" evidence="1">
    <location>
        <begin position="26"/>
        <end position="213"/>
    </location>
</feature>
<gene>
    <name evidence="2" type="ORF">Acor_34540</name>
</gene>
<reference evidence="2 3" key="1">
    <citation type="submission" date="2019-10" db="EMBL/GenBank/DDBJ databases">
        <title>Whole genome shotgun sequence of Acrocarpospora corrugata NBRC 13972.</title>
        <authorList>
            <person name="Ichikawa N."/>
            <person name="Kimura A."/>
            <person name="Kitahashi Y."/>
            <person name="Komaki H."/>
            <person name="Oguchi A."/>
        </authorList>
    </citation>
    <scope>NUCLEOTIDE SEQUENCE [LARGE SCALE GENOMIC DNA]</scope>
    <source>
        <strain evidence="2 3">NBRC 13972</strain>
    </source>
</reference>
<evidence type="ECO:0000313" key="3">
    <source>
        <dbReference type="Proteomes" id="UP000334990"/>
    </source>
</evidence>
<dbReference type="Proteomes" id="UP000334990">
    <property type="component" value="Unassembled WGS sequence"/>
</dbReference>
<dbReference type="EMBL" id="BLAD01000050">
    <property type="protein sequence ID" value="GES01390.1"/>
    <property type="molecule type" value="Genomic_DNA"/>
</dbReference>
<comment type="caution">
    <text evidence="2">The sequence shown here is derived from an EMBL/GenBank/DDBJ whole genome shotgun (WGS) entry which is preliminary data.</text>
</comment>
<dbReference type="AlphaFoldDB" id="A0A5M3VZL3"/>
<dbReference type="InterPro" id="IPR050312">
    <property type="entry name" value="IolE/XylAMocC-like"/>
</dbReference>
<dbReference type="OrthoDB" id="9798407at2"/>
<dbReference type="PANTHER" id="PTHR12110">
    <property type="entry name" value="HYDROXYPYRUVATE ISOMERASE"/>
    <property type="match status" value="1"/>
</dbReference>
<dbReference type="Gene3D" id="3.20.20.150">
    <property type="entry name" value="Divalent-metal-dependent TIM barrel enzymes"/>
    <property type="match status" value="1"/>
</dbReference>
<keyword evidence="3" id="KW-1185">Reference proteome</keyword>
<proteinExistence type="predicted"/>
<dbReference type="RefSeq" id="WP_155337675.1">
    <property type="nucleotide sequence ID" value="NZ_BAAABN010000029.1"/>
</dbReference>
<dbReference type="PANTHER" id="PTHR12110:SF41">
    <property type="entry name" value="INOSOSE DEHYDRATASE"/>
    <property type="match status" value="1"/>
</dbReference>
<dbReference type="Pfam" id="PF01261">
    <property type="entry name" value="AP_endonuc_2"/>
    <property type="match status" value="1"/>
</dbReference>
<name>A0A5M3VZL3_9ACTN</name>
<organism evidence="2 3">
    <name type="scientific">Acrocarpospora corrugata</name>
    <dbReference type="NCBI Taxonomy" id="35763"/>
    <lineage>
        <taxon>Bacteria</taxon>
        <taxon>Bacillati</taxon>
        <taxon>Actinomycetota</taxon>
        <taxon>Actinomycetes</taxon>
        <taxon>Streptosporangiales</taxon>
        <taxon>Streptosporangiaceae</taxon>
        <taxon>Acrocarpospora</taxon>
    </lineage>
</organism>
<evidence type="ECO:0000313" key="2">
    <source>
        <dbReference type="EMBL" id="GES01390.1"/>
    </source>
</evidence>
<protein>
    <submittedName>
        <fullName evidence="2">Xylose isomerase</fullName>
    </submittedName>
</protein>
<dbReference type="InterPro" id="IPR036237">
    <property type="entry name" value="Xyl_isomerase-like_sf"/>
</dbReference>
<evidence type="ECO:0000259" key="1">
    <source>
        <dbReference type="Pfam" id="PF01261"/>
    </source>
</evidence>
<keyword evidence="2" id="KW-0413">Isomerase</keyword>
<sequence length="249" mass="27240">MPLPSLSLQLYSVRHALDEDLPGTLAKVAAVGYRQVESSYRLYSRGPEFADAVRANGLISPTLTSSLVDVDLDAIFTAANELGANTVVDTFIPEQFWTSEADVTRIAGHLNAAAVKAADYGLRVGYHNHWWELEKKFAGRTALETLVDQLRPEVVLEIDAYWVAVGGEDVVALLGRQADRVRFLHLKDGPINRENIQQLPAGQGKLPIPEILDATPLLEAGVVEFDEYDGDIFHAIAASFAYLNPKVTA</sequence>
<dbReference type="InterPro" id="IPR013022">
    <property type="entry name" value="Xyl_isomerase-like_TIM-brl"/>
</dbReference>